<dbReference type="AlphaFoldDB" id="A0A8H7DEA6"/>
<name>A0A8H7DEA6_9AGAR</name>
<comment type="caution">
    <text evidence="3">The sequence shown here is derived from an EMBL/GenBank/DDBJ whole genome shotgun (WGS) entry which is preliminary data.</text>
</comment>
<protein>
    <recommendedName>
        <fullName evidence="2">CxC2-like cysteine cluster KDZ transposase-associated domain-containing protein</fullName>
    </recommendedName>
</protein>
<sequence length="938" mass="105384">MSKRNSDTPGHEPKRHRSSNYRATGVRFAVPVDPPPPSSAHVIAPVSSAAPVEQLPIPRASRSNAPLIRGALVTWNASEPSPEPSTSIPGDSFINAAANMQPPEEPRNEPPKSSKPKRSHGQSTILGALLPQLPTMQNHILGTFTHWQLGQPCDSQGHITQNCPDKPPRPPQRYKFTVCDHNGFHTRLIEFCSCIRSDEQHWEQLLAVRLFPSTIQQPKTTFTFNVMKEFQIHSLASKKSAYEYVKALCQLTSNAEPDTVTNRYREFLMASRVWRALALQRWTGQAHGIDPHVPHRRANSLALRCPACPEVGFNMTLDQMIAASEDEKQVPNALNNKRDDPDDIALNAGNGYFIPLETFKKHLDALKPSEDTGTCSHLKAARMQNIAKFKNAVITGVVAVQCARHGFYLPQSFVDLIKGEGFGYTDTALRSGLGEEAKTLHWIILAYDIWCQYKAKLLARIKDSFPEMLSVFERIEGVIGKMHILNHQERCMFAFNLNFLFCVGLTTGELIETGWAEHNLTAGSTKEMNNGHRHDVIDGTCDHWNWGKTLRLDGKTVSIFENEGSSTTALPTHSAAYSKLRAQENRMQSPVTATHEDDLAFIVDALRVDNAREKVRAMVALSADEDTLRSIQQSLYTEIEDPDKPEDAPVYLPSEFGVVERRTFKLEALGHLERELREVEALAALEELRTAIRTLNWNLKTKQTDIHGIQANTRAAKFLKALSNSIQAAGDRYRRIRSALVNLGMPENDSTFQPLHRNEQHGKGGRGLQLGDSRQRKPWFWHAQRPAGLTEEAAAAWETEMDRVQWFRERALMQRATEEVEILTAEFSRAIEFFRKTSDIWKLMAVGNLTNTTAAMSTPTDSPTYDLATTGRSAYASKQAAIYSQFQVGCKKAWDDLPELVRRDQEREEKKAKAKAVEMGAQTLINDYSKYYEGVENL</sequence>
<keyword evidence="4" id="KW-1185">Reference proteome</keyword>
<dbReference type="EMBL" id="JACAZI010000002">
    <property type="protein sequence ID" value="KAF7368983.1"/>
    <property type="molecule type" value="Genomic_DNA"/>
</dbReference>
<dbReference type="Pfam" id="PF18803">
    <property type="entry name" value="CxC2"/>
    <property type="match status" value="1"/>
</dbReference>
<dbReference type="InterPro" id="IPR041457">
    <property type="entry name" value="CxC2_KDZ-assoc"/>
</dbReference>
<gene>
    <name evidence="3" type="ORF">MVEN_00224700</name>
</gene>
<evidence type="ECO:0000259" key="2">
    <source>
        <dbReference type="Pfam" id="PF18803"/>
    </source>
</evidence>
<dbReference type="InterPro" id="IPR040521">
    <property type="entry name" value="KDZ"/>
</dbReference>
<evidence type="ECO:0000313" key="4">
    <source>
        <dbReference type="Proteomes" id="UP000620124"/>
    </source>
</evidence>
<proteinExistence type="predicted"/>
<feature type="region of interest" description="Disordered" evidence="1">
    <location>
        <begin position="76"/>
        <end position="122"/>
    </location>
</feature>
<dbReference type="OrthoDB" id="3257613at2759"/>
<feature type="domain" description="CxC2-like cysteine cluster KDZ transposase-associated" evidence="2">
    <location>
        <begin position="157"/>
        <end position="255"/>
    </location>
</feature>
<feature type="region of interest" description="Disordered" evidence="1">
    <location>
        <begin position="1"/>
        <end position="42"/>
    </location>
</feature>
<feature type="compositionally biased region" description="Low complexity" evidence="1">
    <location>
        <begin position="78"/>
        <end position="89"/>
    </location>
</feature>
<dbReference type="Pfam" id="PF18758">
    <property type="entry name" value="KDZ"/>
    <property type="match status" value="1"/>
</dbReference>
<evidence type="ECO:0000313" key="3">
    <source>
        <dbReference type="EMBL" id="KAF7368983.1"/>
    </source>
</evidence>
<organism evidence="3 4">
    <name type="scientific">Mycena venus</name>
    <dbReference type="NCBI Taxonomy" id="2733690"/>
    <lineage>
        <taxon>Eukaryota</taxon>
        <taxon>Fungi</taxon>
        <taxon>Dikarya</taxon>
        <taxon>Basidiomycota</taxon>
        <taxon>Agaricomycotina</taxon>
        <taxon>Agaricomycetes</taxon>
        <taxon>Agaricomycetidae</taxon>
        <taxon>Agaricales</taxon>
        <taxon>Marasmiineae</taxon>
        <taxon>Mycenaceae</taxon>
        <taxon>Mycena</taxon>
    </lineage>
</organism>
<evidence type="ECO:0000256" key="1">
    <source>
        <dbReference type="SAM" id="MobiDB-lite"/>
    </source>
</evidence>
<feature type="compositionally biased region" description="Basic and acidic residues" evidence="1">
    <location>
        <begin position="1"/>
        <end position="12"/>
    </location>
</feature>
<dbReference type="Proteomes" id="UP000620124">
    <property type="component" value="Unassembled WGS sequence"/>
</dbReference>
<accession>A0A8H7DEA6</accession>
<reference evidence="3" key="1">
    <citation type="submission" date="2020-05" db="EMBL/GenBank/DDBJ databases">
        <title>Mycena genomes resolve the evolution of fungal bioluminescence.</title>
        <authorList>
            <person name="Tsai I.J."/>
        </authorList>
    </citation>
    <scope>NUCLEOTIDE SEQUENCE</scope>
    <source>
        <strain evidence="3">CCC161011</strain>
    </source>
</reference>